<dbReference type="FunCoup" id="A0A6P8QLX5">
    <property type="interactions" value="15"/>
</dbReference>
<protein>
    <submittedName>
        <fullName evidence="2">Uncharacterized protein C10orf143 homolog</fullName>
    </submittedName>
</protein>
<dbReference type="InParanoid" id="A0A6P8QLX5"/>
<dbReference type="CTD" id="123479259"/>
<accession>A0A6P8QLX5</accession>
<reference evidence="2" key="1">
    <citation type="submission" date="2025-08" db="UniProtKB">
        <authorList>
            <consortium name="RefSeq"/>
        </authorList>
    </citation>
    <scope>IDENTIFICATION</scope>
</reference>
<dbReference type="OrthoDB" id="5955292at2759"/>
<organism evidence="1 2">
    <name type="scientific">Geotrypetes seraphini</name>
    <name type="common">Gaboon caecilian</name>
    <name type="synonym">Caecilia seraphini</name>
    <dbReference type="NCBI Taxonomy" id="260995"/>
    <lineage>
        <taxon>Eukaryota</taxon>
        <taxon>Metazoa</taxon>
        <taxon>Chordata</taxon>
        <taxon>Craniata</taxon>
        <taxon>Vertebrata</taxon>
        <taxon>Euteleostomi</taxon>
        <taxon>Amphibia</taxon>
        <taxon>Gymnophiona</taxon>
        <taxon>Geotrypetes</taxon>
    </lineage>
</organism>
<name>A0A6P8QLX5_GEOSA</name>
<proteinExistence type="predicted"/>
<gene>
    <name evidence="2" type="primary">C4H10orf143</name>
</gene>
<dbReference type="Proteomes" id="UP000515159">
    <property type="component" value="Chromosome 4"/>
</dbReference>
<dbReference type="GeneID" id="117360041"/>
<dbReference type="AlphaFoldDB" id="A0A6P8QLX5"/>
<dbReference type="RefSeq" id="XP_033799527.1">
    <property type="nucleotide sequence ID" value="XM_033943636.1"/>
</dbReference>
<keyword evidence="1" id="KW-1185">Reference proteome</keyword>
<dbReference type="KEGG" id="gsh:117360041"/>
<evidence type="ECO:0000313" key="1">
    <source>
        <dbReference type="Proteomes" id="UP000515159"/>
    </source>
</evidence>
<sequence>MDFLALHKRRLLEDTEHPNRKRICKGLGALPNGNSTVNHQLSDCHIDNWDMQHFPQQSISTNDGIPEHMRESQNYGQIFQNQESRGLVQACPRCIAGESGHFNHIMSFQKMG</sequence>
<evidence type="ECO:0000313" key="2">
    <source>
        <dbReference type="RefSeq" id="XP_033799527.1"/>
    </source>
</evidence>